<evidence type="ECO:0000256" key="3">
    <source>
        <dbReference type="ARBA" id="ARBA00022723"/>
    </source>
</evidence>
<protein>
    <recommendedName>
        <fullName evidence="12">C2H2-type domain-containing protein</fullName>
    </recommendedName>
</protein>
<dbReference type="EMBL" id="GECU01026188">
    <property type="protein sequence ID" value="JAS81518.1"/>
    <property type="molecule type" value="Transcribed_RNA"/>
</dbReference>
<comment type="similarity">
    <text evidence="2">Belongs to the krueppel C2H2-type zinc-finger protein family.</text>
</comment>
<proteinExistence type="inferred from homology"/>
<gene>
    <name evidence="13" type="ORF">g.3374</name>
</gene>
<evidence type="ECO:0000256" key="10">
    <source>
        <dbReference type="ARBA" id="ARBA00023242"/>
    </source>
</evidence>
<evidence type="ECO:0000256" key="9">
    <source>
        <dbReference type="ARBA" id="ARBA00023163"/>
    </source>
</evidence>
<dbReference type="AlphaFoldDB" id="A0A1B6I3K1"/>
<evidence type="ECO:0000259" key="12">
    <source>
        <dbReference type="PROSITE" id="PS50157"/>
    </source>
</evidence>
<evidence type="ECO:0000256" key="1">
    <source>
        <dbReference type="ARBA" id="ARBA00004123"/>
    </source>
</evidence>
<accession>A0A1B6I3K1</accession>
<dbReference type="GO" id="GO:0008270">
    <property type="term" value="F:zinc ion binding"/>
    <property type="evidence" value="ECO:0007669"/>
    <property type="project" value="UniProtKB-KW"/>
</dbReference>
<feature type="domain" description="C2H2-type" evidence="12">
    <location>
        <begin position="28"/>
        <end position="54"/>
    </location>
</feature>
<evidence type="ECO:0000256" key="6">
    <source>
        <dbReference type="ARBA" id="ARBA00022833"/>
    </source>
</evidence>
<keyword evidence="4" id="KW-0677">Repeat</keyword>
<dbReference type="PROSITE" id="PS50157">
    <property type="entry name" value="ZINC_FINGER_C2H2_2"/>
    <property type="match status" value="1"/>
</dbReference>
<dbReference type="SMART" id="SM00355">
    <property type="entry name" value="ZnF_C2H2"/>
    <property type="match status" value="2"/>
</dbReference>
<organism evidence="13">
    <name type="scientific">Homalodisca liturata</name>
    <dbReference type="NCBI Taxonomy" id="320908"/>
    <lineage>
        <taxon>Eukaryota</taxon>
        <taxon>Metazoa</taxon>
        <taxon>Ecdysozoa</taxon>
        <taxon>Arthropoda</taxon>
        <taxon>Hexapoda</taxon>
        <taxon>Insecta</taxon>
        <taxon>Pterygota</taxon>
        <taxon>Neoptera</taxon>
        <taxon>Paraneoptera</taxon>
        <taxon>Hemiptera</taxon>
        <taxon>Auchenorrhyncha</taxon>
        <taxon>Membracoidea</taxon>
        <taxon>Cicadellidae</taxon>
        <taxon>Cicadellinae</taxon>
        <taxon>Proconiini</taxon>
        <taxon>Homalodisca</taxon>
    </lineage>
</organism>
<name>A0A1B6I3K1_9HEMI</name>
<keyword evidence="9" id="KW-0804">Transcription</keyword>
<sequence length="110" mass="12735">RDSQGIWEKLVIEGAGQKQLQQQAQGQFRCECGKTYLHSASLYNHKTYHCGKDRQFGCPHCPYRSSQKGTLKRHMFVKHLEVFQKSGGSDLENLFDGENNQITGRRRRVH</sequence>
<dbReference type="GO" id="GO:0003677">
    <property type="term" value="F:DNA binding"/>
    <property type="evidence" value="ECO:0007669"/>
    <property type="project" value="UniProtKB-KW"/>
</dbReference>
<comment type="subcellular location">
    <subcellularLocation>
        <location evidence="1">Nucleus</location>
    </subcellularLocation>
</comment>
<evidence type="ECO:0000256" key="7">
    <source>
        <dbReference type="ARBA" id="ARBA00023015"/>
    </source>
</evidence>
<dbReference type="InterPro" id="IPR036236">
    <property type="entry name" value="Znf_C2H2_sf"/>
</dbReference>
<keyword evidence="5 11" id="KW-0863">Zinc-finger</keyword>
<dbReference type="InterPro" id="IPR013087">
    <property type="entry name" value="Znf_C2H2_type"/>
</dbReference>
<evidence type="ECO:0000256" key="4">
    <source>
        <dbReference type="ARBA" id="ARBA00022737"/>
    </source>
</evidence>
<dbReference type="SUPFAM" id="SSF57667">
    <property type="entry name" value="beta-beta-alpha zinc fingers"/>
    <property type="match status" value="1"/>
</dbReference>
<evidence type="ECO:0000256" key="11">
    <source>
        <dbReference type="PROSITE-ProRule" id="PRU00042"/>
    </source>
</evidence>
<evidence type="ECO:0000256" key="8">
    <source>
        <dbReference type="ARBA" id="ARBA00023125"/>
    </source>
</evidence>
<feature type="non-terminal residue" evidence="13">
    <location>
        <position position="1"/>
    </location>
</feature>
<dbReference type="FunFam" id="3.30.160.60:FF:000075">
    <property type="entry name" value="Putative zinc finger protein 536"/>
    <property type="match status" value="1"/>
</dbReference>
<keyword evidence="6" id="KW-0862">Zinc</keyword>
<keyword evidence="8" id="KW-0238">DNA-binding</keyword>
<dbReference type="GO" id="GO:0005634">
    <property type="term" value="C:nucleus"/>
    <property type="evidence" value="ECO:0007669"/>
    <property type="project" value="UniProtKB-SubCell"/>
</dbReference>
<evidence type="ECO:0000313" key="13">
    <source>
        <dbReference type="EMBL" id="JAS81518.1"/>
    </source>
</evidence>
<keyword evidence="7" id="KW-0805">Transcription regulation</keyword>
<evidence type="ECO:0000256" key="2">
    <source>
        <dbReference type="ARBA" id="ARBA00006991"/>
    </source>
</evidence>
<keyword evidence="10" id="KW-0539">Nucleus</keyword>
<reference evidence="13" key="1">
    <citation type="submission" date="2015-11" db="EMBL/GenBank/DDBJ databases">
        <title>De novo transcriptome assembly of four potential Pierce s Disease insect vectors from Arizona vineyards.</title>
        <authorList>
            <person name="Tassone E.E."/>
        </authorList>
    </citation>
    <scope>NUCLEOTIDE SEQUENCE</scope>
</reference>
<keyword evidence="3" id="KW-0479">Metal-binding</keyword>
<dbReference type="Gene3D" id="3.30.160.60">
    <property type="entry name" value="Classic Zinc Finger"/>
    <property type="match status" value="1"/>
</dbReference>
<evidence type="ECO:0000256" key="5">
    <source>
        <dbReference type="ARBA" id="ARBA00022771"/>
    </source>
</evidence>